<proteinExistence type="predicted"/>
<dbReference type="EMBL" id="CAJOAX010015093">
    <property type="protein sequence ID" value="CAF4151345.1"/>
    <property type="molecule type" value="Genomic_DNA"/>
</dbReference>
<accession>A0A819Y2S6</accession>
<evidence type="ECO:0000313" key="1">
    <source>
        <dbReference type="EMBL" id="CAF4151345.1"/>
    </source>
</evidence>
<sequence length="119" mass="13983">MMRLLMNEFTSLYNYLRSAQSNISNPVFIACTHDSYVLRDYLAKTGIIDIVVLDTFRQSRIRHMIFVGRRRLIQISSFTIIEFRELTKLIGLQSMLNKEDFNGIDQNMLNKLEVFISNI</sequence>
<dbReference type="Gene3D" id="3.50.50.60">
    <property type="entry name" value="FAD/NAD(P)-binding domain"/>
    <property type="match status" value="1"/>
</dbReference>
<dbReference type="AlphaFoldDB" id="A0A819Y2S6"/>
<comment type="caution">
    <text evidence="1">The sequence shown here is derived from an EMBL/GenBank/DDBJ whole genome shotgun (WGS) entry which is preliminary data.</text>
</comment>
<name>A0A819Y2S6_9BILA</name>
<dbReference type="PROSITE" id="PS51257">
    <property type="entry name" value="PROKAR_LIPOPROTEIN"/>
    <property type="match status" value="1"/>
</dbReference>
<reference evidence="1" key="1">
    <citation type="submission" date="2021-02" db="EMBL/GenBank/DDBJ databases">
        <authorList>
            <person name="Nowell W R."/>
        </authorList>
    </citation>
    <scope>NUCLEOTIDE SEQUENCE</scope>
</reference>
<organism evidence="1 2">
    <name type="scientific">Rotaria sordida</name>
    <dbReference type="NCBI Taxonomy" id="392033"/>
    <lineage>
        <taxon>Eukaryota</taxon>
        <taxon>Metazoa</taxon>
        <taxon>Spiralia</taxon>
        <taxon>Gnathifera</taxon>
        <taxon>Rotifera</taxon>
        <taxon>Eurotatoria</taxon>
        <taxon>Bdelloidea</taxon>
        <taxon>Philodinida</taxon>
        <taxon>Philodinidae</taxon>
        <taxon>Rotaria</taxon>
    </lineage>
</organism>
<gene>
    <name evidence="1" type="ORF">OTI717_LOCUS36239</name>
</gene>
<dbReference type="InterPro" id="IPR036188">
    <property type="entry name" value="FAD/NAD-bd_sf"/>
</dbReference>
<dbReference type="Proteomes" id="UP000663823">
    <property type="component" value="Unassembled WGS sequence"/>
</dbReference>
<evidence type="ECO:0000313" key="2">
    <source>
        <dbReference type="Proteomes" id="UP000663823"/>
    </source>
</evidence>
<protein>
    <submittedName>
        <fullName evidence="1">Uncharacterized protein</fullName>
    </submittedName>
</protein>